<accession>A0A086AC23</accession>
<dbReference type="InterPro" id="IPR037682">
    <property type="entry name" value="TonB_C"/>
</dbReference>
<dbReference type="OrthoDB" id="1095452at2"/>
<dbReference type="eggNOG" id="COG0810">
    <property type="taxonomic scope" value="Bacteria"/>
</dbReference>
<name>A0A086AC23_9FLAO</name>
<dbReference type="SUPFAM" id="SSF74653">
    <property type="entry name" value="TolA/TonB C-terminal domain"/>
    <property type="match status" value="1"/>
</dbReference>
<dbReference type="EMBL" id="JPRH01000001">
    <property type="protein sequence ID" value="KFF14237.1"/>
    <property type="molecule type" value="Genomic_DNA"/>
</dbReference>
<dbReference type="Pfam" id="PF03544">
    <property type="entry name" value="TonB_C"/>
    <property type="match status" value="1"/>
</dbReference>
<evidence type="ECO:0000313" key="2">
    <source>
        <dbReference type="EMBL" id="KFF14237.1"/>
    </source>
</evidence>
<evidence type="ECO:0000259" key="1">
    <source>
        <dbReference type="Pfam" id="PF03544"/>
    </source>
</evidence>
<dbReference type="RefSeq" id="WP_034708853.1">
    <property type="nucleotide sequence ID" value="NZ_JPRH01000001.1"/>
</dbReference>
<feature type="domain" description="TonB C-terminal" evidence="1">
    <location>
        <begin position="77"/>
        <end position="134"/>
    </location>
</feature>
<dbReference type="STRING" id="445961.IW15_01985"/>
<keyword evidence="3" id="KW-1185">Reference proteome</keyword>
<gene>
    <name evidence="2" type="ORF">IW15_01985</name>
</gene>
<dbReference type="AlphaFoldDB" id="A0A086AC23"/>
<evidence type="ECO:0000313" key="3">
    <source>
        <dbReference type="Proteomes" id="UP000028705"/>
    </source>
</evidence>
<organism evidence="2 3">
    <name type="scientific">Chryseobacterium soli</name>
    <dbReference type="NCBI Taxonomy" id="445961"/>
    <lineage>
        <taxon>Bacteria</taxon>
        <taxon>Pseudomonadati</taxon>
        <taxon>Bacteroidota</taxon>
        <taxon>Flavobacteriia</taxon>
        <taxon>Flavobacteriales</taxon>
        <taxon>Weeksellaceae</taxon>
        <taxon>Chryseobacterium group</taxon>
        <taxon>Chryseobacterium</taxon>
    </lineage>
</organism>
<proteinExistence type="predicted"/>
<dbReference type="GO" id="GO:0055085">
    <property type="term" value="P:transmembrane transport"/>
    <property type="evidence" value="ECO:0007669"/>
    <property type="project" value="InterPro"/>
</dbReference>
<dbReference type="Gene3D" id="3.30.1150.10">
    <property type="match status" value="1"/>
</dbReference>
<comment type="caution">
    <text evidence="2">The sequence shown here is derived from an EMBL/GenBank/DDBJ whole genome shotgun (WGS) entry which is preliminary data.</text>
</comment>
<protein>
    <recommendedName>
        <fullName evidence="1">TonB C-terminal domain-containing protein</fullName>
    </recommendedName>
</protein>
<sequence length="137" mass="15108">MKTISLVIFLLGSQLIFSQTVQQEEQQKPAQLLSESKVNDTIYTPAEFPGGIPAIRMYISKEIKSSTFTKSGQFKSVTTFDINPDGSISSVSTTGNNPALNKEMDRVIKALKTKWKPATKNGQAVKATYHIPMNLNI</sequence>
<dbReference type="Proteomes" id="UP000028705">
    <property type="component" value="Unassembled WGS sequence"/>
</dbReference>
<reference evidence="2 3" key="1">
    <citation type="submission" date="2014-07" db="EMBL/GenBank/DDBJ databases">
        <title>Genome of Chryseobacterium soli DSM 19298.</title>
        <authorList>
            <person name="Stropko S.J."/>
            <person name="Pipes S.E."/>
            <person name="Newman J."/>
        </authorList>
    </citation>
    <scope>NUCLEOTIDE SEQUENCE [LARGE SCALE GENOMIC DNA]</scope>
    <source>
        <strain evidence="2 3">DSM 19298</strain>
    </source>
</reference>